<dbReference type="AlphaFoldDB" id="A0A2J7TBT3"/>
<dbReference type="Proteomes" id="UP000236286">
    <property type="component" value="Unassembled WGS sequence"/>
</dbReference>
<protein>
    <submittedName>
        <fullName evidence="1">Uncharacterized protein</fullName>
    </submittedName>
</protein>
<dbReference type="EMBL" id="PDZR01000043">
    <property type="protein sequence ID" value="PNG24227.1"/>
    <property type="molecule type" value="Genomic_DNA"/>
</dbReference>
<gene>
    <name evidence="1" type="ORF">CR492_19760</name>
</gene>
<reference evidence="1 2" key="1">
    <citation type="submission" date="2017-10" db="EMBL/GenBank/DDBJ databases">
        <title>Genome announcement of Methylocella silvestris TVC from permafrost.</title>
        <authorList>
            <person name="Wang J."/>
            <person name="Geng K."/>
            <person name="Ul-Haque F."/>
            <person name="Crombie A.T."/>
            <person name="Street L.E."/>
            <person name="Wookey P.A."/>
            <person name="Murrell J.C."/>
            <person name="Pratscher J."/>
        </authorList>
    </citation>
    <scope>NUCLEOTIDE SEQUENCE [LARGE SCALE GENOMIC DNA]</scope>
    <source>
        <strain evidence="1 2">TVC</strain>
    </source>
</reference>
<evidence type="ECO:0000313" key="2">
    <source>
        <dbReference type="Proteomes" id="UP000236286"/>
    </source>
</evidence>
<evidence type="ECO:0000313" key="1">
    <source>
        <dbReference type="EMBL" id="PNG24227.1"/>
    </source>
</evidence>
<name>A0A2J7TBT3_METSI</name>
<accession>A0A2J7TBT3</accession>
<comment type="caution">
    <text evidence="1">The sequence shown here is derived from an EMBL/GenBank/DDBJ whole genome shotgun (WGS) entry which is preliminary data.</text>
</comment>
<sequence>MATFGPIASALVAEGCTAEQIAAAVIPLERAREREREERLARLREGARLRQQRRRERLRGEAPASRLSRRDEALPLSLIYL</sequence>
<proteinExistence type="predicted"/>
<organism evidence="1 2">
    <name type="scientific">Methylocella silvestris</name>
    <dbReference type="NCBI Taxonomy" id="199596"/>
    <lineage>
        <taxon>Bacteria</taxon>
        <taxon>Pseudomonadati</taxon>
        <taxon>Pseudomonadota</taxon>
        <taxon>Alphaproteobacteria</taxon>
        <taxon>Hyphomicrobiales</taxon>
        <taxon>Beijerinckiaceae</taxon>
        <taxon>Methylocella</taxon>
    </lineage>
</organism>